<evidence type="ECO:0000313" key="4">
    <source>
        <dbReference type="Proteomes" id="UP001324634"/>
    </source>
</evidence>
<dbReference type="InterPro" id="IPR016047">
    <property type="entry name" value="M23ase_b-sheet_dom"/>
</dbReference>
<keyword evidence="1" id="KW-1133">Transmembrane helix</keyword>
<dbReference type="Proteomes" id="UP001324634">
    <property type="component" value="Chromosome"/>
</dbReference>
<dbReference type="PANTHER" id="PTHR21666:SF270">
    <property type="entry name" value="MUREIN HYDROLASE ACTIVATOR ENVC"/>
    <property type="match status" value="1"/>
</dbReference>
<dbReference type="PANTHER" id="PTHR21666">
    <property type="entry name" value="PEPTIDASE-RELATED"/>
    <property type="match status" value="1"/>
</dbReference>
<gene>
    <name evidence="3" type="ORF">SOO65_10725</name>
</gene>
<keyword evidence="1" id="KW-0472">Membrane</keyword>
<dbReference type="Gene3D" id="2.70.70.10">
    <property type="entry name" value="Glucose Permease (Domain IIA)"/>
    <property type="match status" value="1"/>
</dbReference>
<reference evidence="3 4" key="1">
    <citation type="submission" date="2023-11" db="EMBL/GenBank/DDBJ databases">
        <title>Peredibacter starrii A3.12.</title>
        <authorList>
            <person name="Mitchell R.J."/>
        </authorList>
    </citation>
    <scope>NUCLEOTIDE SEQUENCE [LARGE SCALE GENOMIC DNA]</scope>
    <source>
        <strain evidence="3 4">A3.12</strain>
    </source>
</reference>
<dbReference type="FunFam" id="2.70.70.10:FF:000006">
    <property type="entry name" value="M23 family peptidase"/>
    <property type="match status" value="1"/>
</dbReference>
<dbReference type="InterPro" id="IPR050570">
    <property type="entry name" value="Cell_wall_metabolism_enzyme"/>
</dbReference>
<evidence type="ECO:0000256" key="1">
    <source>
        <dbReference type="SAM" id="Phobius"/>
    </source>
</evidence>
<organism evidence="3 4">
    <name type="scientific">Peredibacter starrii</name>
    <dbReference type="NCBI Taxonomy" id="28202"/>
    <lineage>
        <taxon>Bacteria</taxon>
        <taxon>Pseudomonadati</taxon>
        <taxon>Bdellovibrionota</taxon>
        <taxon>Bacteriovoracia</taxon>
        <taxon>Bacteriovoracales</taxon>
        <taxon>Bacteriovoracaceae</taxon>
        <taxon>Peredibacter</taxon>
    </lineage>
</organism>
<evidence type="ECO:0000259" key="2">
    <source>
        <dbReference type="Pfam" id="PF01551"/>
    </source>
</evidence>
<dbReference type="EMBL" id="CP139487">
    <property type="protein sequence ID" value="WPU63158.1"/>
    <property type="molecule type" value="Genomic_DNA"/>
</dbReference>
<dbReference type="GO" id="GO:0004222">
    <property type="term" value="F:metalloendopeptidase activity"/>
    <property type="evidence" value="ECO:0007669"/>
    <property type="project" value="TreeGrafter"/>
</dbReference>
<dbReference type="InterPro" id="IPR011055">
    <property type="entry name" value="Dup_hybrid_motif"/>
</dbReference>
<feature type="transmembrane region" description="Helical" evidence="1">
    <location>
        <begin position="25"/>
        <end position="49"/>
    </location>
</feature>
<accession>A0AAX4HIU4</accession>
<dbReference type="SUPFAM" id="SSF51261">
    <property type="entry name" value="Duplicated hybrid motif"/>
    <property type="match status" value="1"/>
</dbReference>
<sequence>MDKYYTVMVVPEKQKGVKTYRIPTVLFKSLAFMSVMLVMLIGVLAYDYWKILQQVYENKHLSIENRQLKEQIQLFQMKMNTLGDDLKRINTFEKKLRVITGLEDISGKGPIYKPTNNNNEETKESFNLEDLNSSLDFKFEGDMEDQPKFKELKSLYDKKIAATLGLERSYLLTKQWSDLARRSFALSNDYAKFDFKYYQIREVVSSIENNIHALDQYLLDKESFLNSTPTILPADGWITSYFGQRMSPWAGRLKMHEGLDVGAPYGTAVHAPADGIVTFSGEKAGFGKFVQIDHGYGIETIYAHNQSLSVRAGQKVKRGALLAGVGNTGHSTGPHLHYEVRVNGIAVDPLYFILD</sequence>
<keyword evidence="4" id="KW-1185">Reference proteome</keyword>
<dbReference type="CDD" id="cd12797">
    <property type="entry name" value="M23_peptidase"/>
    <property type="match status" value="1"/>
</dbReference>
<name>A0AAX4HIU4_9BACT</name>
<feature type="domain" description="M23ase beta-sheet core" evidence="2">
    <location>
        <begin position="254"/>
        <end position="349"/>
    </location>
</feature>
<dbReference type="Pfam" id="PF01551">
    <property type="entry name" value="Peptidase_M23"/>
    <property type="match status" value="1"/>
</dbReference>
<keyword evidence="1" id="KW-0812">Transmembrane</keyword>
<dbReference type="AlphaFoldDB" id="A0AAX4HIU4"/>
<evidence type="ECO:0000313" key="3">
    <source>
        <dbReference type="EMBL" id="WPU63158.1"/>
    </source>
</evidence>
<proteinExistence type="predicted"/>
<dbReference type="KEGG" id="psti:SOO65_10725"/>
<dbReference type="RefSeq" id="WP_321389362.1">
    <property type="nucleotide sequence ID" value="NZ_CP139487.1"/>
</dbReference>
<protein>
    <submittedName>
        <fullName evidence="3">Peptidoglycan DD-metalloendopeptidase family protein</fullName>
    </submittedName>
</protein>